<dbReference type="OrthoDB" id="1808477at2"/>
<reference evidence="1 2" key="1">
    <citation type="journal article" date="2013" name="Int. J. Syst. Evol. Microbiol.">
        <title>Tumebacillus flagellatus sp. nov., an alpha-amylase/pullulanase-producing bacterium isolated from cassava wastewater.</title>
        <authorList>
            <person name="Wang Q."/>
            <person name="Xie N."/>
            <person name="Qin Y."/>
            <person name="Shen N."/>
            <person name="Zhu J."/>
            <person name="Mi H."/>
            <person name="Huang R."/>
        </authorList>
    </citation>
    <scope>NUCLEOTIDE SEQUENCE [LARGE SCALE GENOMIC DNA]</scope>
    <source>
        <strain evidence="1 2">GST4</strain>
    </source>
</reference>
<dbReference type="Proteomes" id="UP000027931">
    <property type="component" value="Unassembled WGS sequence"/>
</dbReference>
<dbReference type="Pfam" id="PF10934">
    <property type="entry name" value="Sheath_initiator"/>
    <property type="match status" value="1"/>
</dbReference>
<keyword evidence="2" id="KW-1185">Reference proteome</keyword>
<organism evidence="1 2">
    <name type="scientific">Tumebacillus flagellatus</name>
    <dbReference type="NCBI Taxonomy" id="1157490"/>
    <lineage>
        <taxon>Bacteria</taxon>
        <taxon>Bacillati</taxon>
        <taxon>Bacillota</taxon>
        <taxon>Bacilli</taxon>
        <taxon>Bacillales</taxon>
        <taxon>Alicyclobacillaceae</taxon>
        <taxon>Tumebacillus</taxon>
    </lineage>
</organism>
<dbReference type="STRING" id="1157490.EL26_22895"/>
<dbReference type="InterPro" id="IPR020288">
    <property type="entry name" value="Sheath_initiator"/>
</dbReference>
<comment type="caution">
    <text evidence="1">The sequence shown here is derived from an EMBL/GenBank/DDBJ whole genome shotgun (WGS) entry which is preliminary data.</text>
</comment>
<protein>
    <recommendedName>
        <fullName evidence="3">Phage baseplate protein</fullName>
    </recommendedName>
</protein>
<proteinExistence type="predicted"/>
<evidence type="ECO:0000313" key="2">
    <source>
        <dbReference type="Proteomes" id="UP000027931"/>
    </source>
</evidence>
<dbReference type="RefSeq" id="WP_038094306.1">
    <property type="nucleotide sequence ID" value="NZ_JMIR01000049.1"/>
</dbReference>
<dbReference type="SUPFAM" id="SSF160719">
    <property type="entry name" value="gpW/gp25-like"/>
    <property type="match status" value="1"/>
</dbReference>
<evidence type="ECO:0008006" key="3">
    <source>
        <dbReference type="Google" id="ProtNLM"/>
    </source>
</evidence>
<name>A0A074LKB3_9BACL</name>
<evidence type="ECO:0000313" key="1">
    <source>
        <dbReference type="EMBL" id="KEO81030.1"/>
    </source>
</evidence>
<dbReference type="Gene3D" id="3.10.450.40">
    <property type="match status" value="1"/>
</dbReference>
<accession>A0A074LKB3</accession>
<sequence>MAEQLMDLLTDGSGDLGITSQGDVGLATSADSLKADLVRRFGTPLGALFYDPNFGNPMLSRLSQPMSQGFEAACSQDARACVMADARVLEAGATVFIDRENRRISCVVEYRDVYGGTGRIEEVKVLV</sequence>
<dbReference type="EMBL" id="JMIR01000049">
    <property type="protein sequence ID" value="KEO81030.1"/>
    <property type="molecule type" value="Genomic_DNA"/>
</dbReference>
<gene>
    <name evidence="1" type="ORF">EL26_22895</name>
</gene>
<dbReference type="AlphaFoldDB" id="A0A074LKB3"/>